<evidence type="ECO:0000256" key="9">
    <source>
        <dbReference type="ARBA" id="ARBA00025599"/>
    </source>
</evidence>
<dbReference type="EMBL" id="JARKIB010000007">
    <property type="protein sequence ID" value="KAJ7778360.1"/>
    <property type="molecule type" value="Genomic_DNA"/>
</dbReference>
<dbReference type="GO" id="GO:0006364">
    <property type="term" value="P:rRNA processing"/>
    <property type="evidence" value="ECO:0007669"/>
    <property type="project" value="UniProtKB-KW"/>
</dbReference>
<name>A0AAD7K9D2_9AGAR</name>
<dbReference type="SMART" id="SM00479">
    <property type="entry name" value="EXOIII"/>
    <property type="match status" value="1"/>
</dbReference>
<dbReference type="InterPro" id="IPR013520">
    <property type="entry name" value="Ribonucl_H"/>
</dbReference>
<evidence type="ECO:0000256" key="1">
    <source>
        <dbReference type="ARBA" id="ARBA00004123"/>
    </source>
</evidence>
<gene>
    <name evidence="12" type="ORF">B0H16DRAFT_1503223</name>
</gene>
<dbReference type="FunFam" id="3.30.420.10:FF:000007">
    <property type="entry name" value="Interferon-stimulated exonuclease gene 20"/>
    <property type="match status" value="1"/>
</dbReference>
<accession>A0AAD7K9D2</accession>
<comment type="similarity">
    <text evidence="2">Belongs to the REXO4 family.</text>
</comment>
<sequence>MPNSKKATPRPAPSSNWLALQKVLPRKHHPGGESEEGPRKRRKVAHSDHGAAVVDVVPVPVKPQATPVMEEEEKEMKNGESIPALRKMIFGAVEYTEAQRQPGKYLALDCEMVGVGPEGAESSLARVSLVNYHGAVQLDAFVRQRERVVDYRTEFSGVRESDMINAKPFPEIQAQVAALLQDRILVGHAVFNDLKVLLLSHPRAATRDTQYYAGKFKLAKSTRVALRNLVKQEVGATIQGGEHSSVTDARATMAVYRLHRKEWEKGTSSRPLPQAKMKGKGKAEEAGPSDDEDDEDDDVSQAKKEKRSEKEKPKTFPGGGRKGVSSGLGTIVRRQGTGAARSSEDKRSAGGRGGGAEWWKELGGGAKGSMRL</sequence>
<dbReference type="InterPro" id="IPR037431">
    <property type="entry name" value="REX4_DEDDh_dom"/>
</dbReference>
<evidence type="ECO:0000256" key="5">
    <source>
        <dbReference type="ARBA" id="ARBA00022722"/>
    </source>
</evidence>
<feature type="domain" description="Exonuclease" evidence="11">
    <location>
        <begin position="104"/>
        <end position="265"/>
    </location>
</feature>
<proteinExistence type="inferred from homology"/>
<keyword evidence="7" id="KW-0269">Exonuclease</keyword>
<comment type="function">
    <text evidence="9">Exoribonuclease involved in ribosome biosynthesis. Involved in the processing of ITS1, the internal transcribed spacer localized between the 18S and 5.8S rRNAs.</text>
</comment>
<feature type="region of interest" description="Disordered" evidence="10">
    <location>
        <begin position="262"/>
        <end position="372"/>
    </location>
</feature>
<evidence type="ECO:0000256" key="6">
    <source>
        <dbReference type="ARBA" id="ARBA00022801"/>
    </source>
</evidence>
<keyword evidence="8" id="KW-0539">Nucleus</keyword>
<dbReference type="PANTHER" id="PTHR12801:SF45">
    <property type="entry name" value="RNA EXONUCLEASE 4"/>
    <property type="match status" value="1"/>
</dbReference>
<dbReference type="InterPro" id="IPR012337">
    <property type="entry name" value="RNaseH-like_sf"/>
</dbReference>
<comment type="caution">
    <text evidence="12">The sequence shown here is derived from an EMBL/GenBank/DDBJ whole genome shotgun (WGS) entry which is preliminary data.</text>
</comment>
<keyword evidence="4" id="KW-0698">rRNA processing</keyword>
<dbReference type="Proteomes" id="UP001215598">
    <property type="component" value="Unassembled WGS sequence"/>
</dbReference>
<evidence type="ECO:0000256" key="10">
    <source>
        <dbReference type="SAM" id="MobiDB-lite"/>
    </source>
</evidence>
<evidence type="ECO:0000256" key="8">
    <source>
        <dbReference type="ARBA" id="ARBA00023242"/>
    </source>
</evidence>
<keyword evidence="6" id="KW-0378">Hydrolase</keyword>
<evidence type="ECO:0000256" key="4">
    <source>
        <dbReference type="ARBA" id="ARBA00022552"/>
    </source>
</evidence>
<dbReference type="PANTHER" id="PTHR12801">
    <property type="entry name" value="RNA EXONUCLEASE REXO1 / RECO3 FAMILY MEMBER-RELATED"/>
    <property type="match status" value="1"/>
</dbReference>
<dbReference type="Gene3D" id="3.30.420.10">
    <property type="entry name" value="Ribonuclease H-like superfamily/Ribonuclease H"/>
    <property type="match status" value="1"/>
</dbReference>
<protein>
    <recommendedName>
        <fullName evidence="3">RNA exonuclease 4</fullName>
    </recommendedName>
</protein>
<comment type="subcellular location">
    <subcellularLocation>
        <location evidence="1">Nucleus</location>
    </subcellularLocation>
</comment>
<dbReference type="InterPro" id="IPR036397">
    <property type="entry name" value="RNaseH_sf"/>
</dbReference>
<dbReference type="GO" id="GO:0008408">
    <property type="term" value="F:3'-5' exonuclease activity"/>
    <property type="evidence" value="ECO:0007669"/>
    <property type="project" value="InterPro"/>
</dbReference>
<dbReference type="GO" id="GO:0000027">
    <property type="term" value="P:ribosomal large subunit assembly"/>
    <property type="evidence" value="ECO:0007669"/>
    <property type="project" value="TreeGrafter"/>
</dbReference>
<dbReference type="AlphaFoldDB" id="A0AAD7K9D2"/>
<keyword evidence="5" id="KW-0540">Nuclease</keyword>
<feature type="compositionally biased region" description="Basic and acidic residues" evidence="10">
    <location>
        <begin position="300"/>
        <end position="314"/>
    </location>
</feature>
<keyword evidence="13" id="KW-1185">Reference proteome</keyword>
<dbReference type="SUPFAM" id="SSF53098">
    <property type="entry name" value="Ribonuclease H-like"/>
    <property type="match status" value="1"/>
</dbReference>
<dbReference type="Pfam" id="PF00929">
    <property type="entry name" value="RNase_T"/>
    <property type="match status" value="1"/>
</dbReference>
<evidence type="ECO:0000256" key="7">
    <source>
        <dbReference type="ARBA" id="ARBA00022839"/>
    </source>
</evidence>
<dbReference type="GO" id="GO:0005634">
    <property type="term" value="C:nucleus"/>
    <property type="evidence" value="ECO:0007669"/>
    <property type="project" value="UniProtKB-SubCell"/>
</dbReference>
<reference evidence="12" key="1">
    <citation type="submission" date="2023-03" db="EMBL/GenBank/DDBJ databases">
        <title>Massive genome expansion in bonnet fungi (Mycena s.s.) driven by repeated elements and novel gene families across ecological guilds.</title>
        <authorList>
            <consortium name="Lawrence Berkeley National Laboratory"/>
            <person name="Harder C.B."/>
            <person name="Miyauchi S."/>
            <person name="Viragh M."/>
            <person name="Kuo A."/>
            <person name="Thoen E."/>
            <person name="Andreopoulos B."/>
            <person name="Lu D."/>
            <person name="Skrede I."/>
            <person name="Drula E."/>
            <person name="Henrissat B."/>
            <person name="Morin E."/>
            <person name="Kohler A."/>
            <person name="Barry K."/>
            <person name="LaButti K."/>
            <person name="Morin E."/>
            <person name="Salamov A."/>
            <person name="Lipzen A."/>
            <person name="Mereny Z."/>
            <person name="Hegedus B."/>
            <person name="Baldrian P."/>
            <person name="Stursova M."/>
            <person name="Weitz H."/>
            <person name="Taylor A."/>
            <person name="Grigoriev I.V."/>
            <person name="Nagy L.G."/>
            <person name="Martin F."/>
            <person name="Kauserud H."/>
        </authorList>
    </citation>
    <scope>NUCLEOTIDE SEQUENCE</scope>
    <source>
        <strain evidence="12">CBHHK182m</strain>
    </source>
</reference>
<dbReference type="CDD" id="cd06144">
    <property type="entry name" value="REX4_like"/>
    <property type="match status" value="1"/>
</dbReference>
<evidence type="ECO:0000256" key="2">
    <source>
        <dbReference type="ARBA" id="ARBA00010489"/>
    </source>
</evidence>
<feature type="compositionally biased region" description="Acidic residues" evidence="10">
    <location>
        <begin position="287"/>
        <end position="299"/>
    </location>
</feature>
<evidence type="ECO:0000313" key="13">
    <source>
        <dbReference type="Proteomes" id="UP001215598"/>
    </source>
</evidence>
<feature type="region of interest" description="Disordered" evidence="10">
    <location>
        <begin position="1"/>
        <end position="52"/>
    </location>
</feature>
<evidence type="ECO:0000259" key="11">
    <source>
        <dbReference type="SMART" id="SM00479"/>
    </source>
</evidence>
<organism evidence="12 13">
    <name type="scientific">Mycena metata</name>
    <dbReference type="NCBI Taxonomy" id="1033252"/>
    <lineage>
        <taxon>Eukaryota</taxon>
        <taxon>Fungi</taxon>
        <taxon>Dikarya</taxon>
        <taxon>Basidiomycota</taxon>
        <taxon>Agaricomycotina</taxon>
        <taxon>Agaricomycetes</taxon>
        <taxon>Agaricomycetidae</taxon>
        <taxon>Agaricales</taxon>
        <taxon>Marasmiineae</taxon>
        <taxon>Mycenaceae</taxon>
        <taxon>Mycena</taxon>
    </lineage>
</organism>
<evidence type="ECO:0000256" key="3">
    <source>
        <dbReference type="ARBA" id="ARBA00016937"/>
    </source>
</evidence>
<dbReference type="GO" id="GO:0003676">
    <property type="term" value="F:nucleic acid binding"/>
    <property type="evidence" value="ECO:0007669"/>
    <property type="project" value="InterPro"/>
</dbReference>
<feature type="compositionally biased region" description="Gly residues" evidence="10">
    <location>
        <begin position="350"/>
        <end position="372"/>
    </location>
</feature>
<dbReference type="InterPro" id="IPR047021">
    <property type="entry name" value="REXO1/3/4-like"/>
</dbReference>
<evidence type="ECO:0000313" key="12">
    <source>
        <dbReference type="EMBL" id="KAJ7778360.1"/>
    </source>
</evidence>